<name>A0A1V1NY03_9BACT</name>
<dbReference type="InterPro" id="IPR024361">
    <property type="entry name" value="BACON"/>
</dbReference>
<dbReference type="Pfam" id="PF19190">
    <property type="entry name" value="BACON_2"/>
    <property type="match status" value="2"/>
</dbReference>
<dbReference type="Pfam" id="PF13004">
    <property type="entry name" value="BACON"/>
    <property type="match status" value="1"/>
</dbReference>
<dbReference type="Proteomes" id="UP000189670">
    <property type="component" value="Unassembled WGS sequence"/>
</dbReference>
<evidence type="ECO:0000313" key="4">
    <source>
        <dbReference type="Proteomes" id="UP000189670"/>
    </source>
</evidence>
<accession>A0A1V1NY03</accession>
<protein>
    <recommendedName>
        <fullName evidence="1 2">BACON domain-containing protein</fullName>
    </recommendedName>
</protein>
<feature type="domain" description="BACON" evidence="2">
    <location>
        <begin position="40"/>
        <end position="109"/>
    </location>
</feature>
<dbReference type="CDD" id="cd14948">
    <property type="entry name" value="BACON"/>
    <property type="match status" value="2"/>
</dbReference>
<evidence type="ECO:0000259" key="2">
    <source>
        <dbReference type="Pfam" id="PF19190"/>
    </source>
</evidence>
<evidence type="ECO:0000313" key="3">
    <source>
        <dbReference type="EMBL" id="ETR67431.1"/>
    </source>
</evidence>
<comment type="caution">
    <text evidence="3">The sequence shown here is derived from an EMBL/GenBank/DDBJ whole genome shotgun (WGS) entry which is preliminary data.</text>
</comment>
<reference evidence="4" key="1">
    <citation type="submission" date="2012-11" db="EMBL/GenBank/DDBJ databases">
        <authorList>
            <person name="Lucero-Rivera Y.E."/>
            <person name="Tovar-Ramirez D."/>
        </authorList>
    </citation>
    <scope>NUCLEOTIDE SEQUENCE [LARGE SCALE GENOMIC DNA]</scope>
    <source>
        <strain evidence="4">Araruama</strain>
    </source>
</reference>
<sequence>MVSYSVEPNQSVQPRTGSISIGGAVTFVIEQDAKSCHYTLSEKSINIDSNGGEFSVSVSTENECQWSAISNDNWIIINSNSESIGDGPVKFSVQDNADSEMRTGSMTIANQTYTIVQKGKAQCSYLLSENSKEIDESGGEFSVSVIATDECNWDATSSANWIHIKSGSSGKGDGTITYSVDKNQTTTQRTGSIIIADQTLTINQSYLDCHYTLGEITNRVDSAQGQYSVEVFSQNSCNWNTDTSEGWINIVSGHSGIGNGVVTYTISENTSSSSRTGIINIEQMQHTVIQASPYSASVVI</sequence>
<feature type="domain" description="BACON" evidence="2">
    <location>
        <begin position="225"/>
        <end position="283"/>
    </location>
</feature>
<dbReference type="EMBL" id="ATBP01001386">
    <property type="protein sequence ID" value="ETR67431.1"/>
    <property type="molecule type" value="Genomic_DNA"/>
</dbReference>
<dbReference type="InterPro" id="IPR013783">
    <property type="entry name" value="Ig-like_fold"/>
</dbReference>
<evidence type="ECO:0000259" key="1">
    <source>
        <dbReference type="Pfam" id="PF13004"/>
    </source>
</evidence>
<proteinExistence type="predicted"/>
<gene>
    <name evidence="3" type="ORF">OMM_11609</name>
</gene>
<feature type="non-terminal residue" evidence="3">
    <location>
        <position position="300"/>
    </location>
</feature>
<dbReference type="AlphaFoldDB" id="A0A1V1NY03"/>
<feature type="domain" description="BACON" evidence="1">
    <location>
        <begin position="152"/>
        <end position="204"/>
    </location>
</feature>
<organism evidence="3 4">
    <name type="scientific">Candidatus Magnetoglobus multicellularis str. Araruama</name>
    <dbReference type="NCBI Taxonomy" id="890399"/>
    <lineage>
        <taxon>Bacteria</taxon>
        <taxon>Pseudomonadati</taxon>
        <taxon>Thermodesulfobacteriota</taxon>
        <taxon>Desulfobacteria</taxon>
        <taxon>Desulfobacterales</taxon>
        <taxon>Desulfobacteraceae</taxon>
        <taxon>Candidatus Magnetoglobus</taxon>
    </lineage>
</organism>
<dbReference type="Gene3D" id="2.60.40.10">
    <property type="entry name" value="Immunoglobulins"/>
    <property type="match status" value="3"/>
</dbReference>